<gene>
    <name evidence="1" type="ORF">AORI_7911</name>
</gene>
<proteinExistence type="predicted"/>
<name>R4TIM4_9PSEU</name>
<dbReference type="EMBL" id="CP003410">
    <property type="protein sequence ID" value="AGM10492.1"/>
    <property type="molecule type" value="Genomic_DNA"/>
</dbReference>
<protein>
    <submittedName>
        <fullName evidence="1">Uncharacterized protein</fullName>
    </submittedName>
</protein>
<evidence type="ECO:0000313" key="2">
    <source>
        <dbReference type="Proteomes" id="UP000013968"/>
    </source>
</evidence>
<accession>R4TIM4</accession>
<organism evidence="1 2">
    <name type="scientific">Amycolatopsis keratiniphila</name>
    <dbReference type="NCBI Taxonomy" id="129921"/>
    <lineage>
        <taxon>Bacteria</taxon>
        <taxon>Bacillati</taxon>
        <taxon>Actinomycetota</taxon>
        <taxon>Actinomycetes</taxon>
        <taxon>Pseudonocardiales</taxon>
        <taxon>Pseudonocardiaceae</taxon>
        <taxon>Amycolatopsis</taxon>
        <taxon>Amycolatopsis japonica group</taxon>
    </lineage>
</organism>
<dbReference type="HOGENOM" id="CLU_2696389_0_0_11"/>
<evidence type="ECO:0000313" key="1">
    <source>
        <dbReference type="EMBL" id="AGM10492.1"/>
    </source>
</evidence>
<dbReference type="Proteomes" id="UP000013968">
    <property type="component" value="Chromosome"/>
</dbReference>
<keyword evidence="2" id="KW-1185">Reference proteome</keyword>
<dbReference type="KEGG" id="aoi:AORI_7911"/>
<reference evidence="1 2" key="1">
    <citation type="journal article" date="2013" name="BMC Genomics">
        <title>ContigScape: a Cytoscape plugin facilitating microbial genome gap closing.</title>
        <authorList>
            <person name="Tang B."/>
            <person name="Wang Q."/>
            <person name="Yang M."/>
            <person name="Xie F."/>
            <person name="Zhu Y."/>
            <person name="Zhuo Y."/>
            <person name="Wang S."/>
            <person name="Gao H."/>
            <person name="Ding X."/>
            <person name="Zhang L."/>
            <person name="Zhao G."/>
            <person name="Zheng H."/>
        </authorList>
    </citation>
    <scope>NUCLEOTIDE SEQUENCE [LARGE SCALE GENOMIC DNA]</scope>
    <source>
        <strain evidence="1 2">HCCB10007</strain>
    </source>
</reference>
<dbReference type="AlphaFoldDB" id="R4TIM4"/>
<sequence>MGRRHSALTEWNSTLNPGAVHGASFRTEIIASIAKFRLDWVRPPVRTYGRTRVRFRSCRGGRRAAGMLGMVAS</sequence>